<feature type="transmembrane region" description="Helical" evidence="1">
    <location>
        <begin position="186"/>
        <end position="207"/>
    </location>
</feature>
<protein>
    <submittedName>
        <fullName evidence="2">Metal-dependent hydrolase</fullName>
    </submittedName>
</protein>
<sequence length="386" mass="42176">MDSLTQAALGAALGGAVLGRHLGRKSLLAGAVVGSLPDLDVLIDYGDAVANVTYHRGFSHSLFVLTGLSLALAGLAQRLAQRLAERRARRPAQGLGLSLSPAQGLDLQHLGLLRWWLFFWLCLVTHPLLDSLTTYGTQLWWPLEVTAPSATPLVFIIDPAYTLALLVALVIALWRGHRPATLQRAASWGLVISTLYLLLALGARGWVDARADEALDRVDMAEAPRLIQPAPFSILLWRVTAVDGDRHAETLVGLLDGDTHPVVELFRRGTELEAAALALGSGRRLAWFAGPFVRYEVERKGDAERLLATDLRLGFPGFHPFRFALAERQNGDWRALEPTLQLPMSASQRPLGQLFERMLSPQPALCVADFVDSRWQLGAGDDCDAR</sequence>
<keyword evidence="1" id="KW-1133">Transmembrane helix</keyword>
<dbReference type="InterPro" id="IPR007404">
    <property type="entry name" value="YdjM-like"/>
</dbReference>
<dbReference type="PANTHER" id="PTHR40031:SF1">
    <property type="entry name" value="MEMBRANE-BOUND METAL-DEPENDENT HYDROLASE"/>
    <property type="match status" value="1"/>
</dbReference>
<dbReference type="RefSeq" id="WP_348827100.1">
    <property type="nucleotide sequence ID" value="NZ_CP098827.1"/>
</dbReference>
<feature type="transmembrane region" description="Helical" evidence="1">
    <location>
        <begin position="149"/>
        <end position="174"/>
    </location>
</feature>
<feature type="transmembrane region" description="Helical" evidence="1">
    <location>
        <begin position="62"/>
        <end position="80"/>
    </location>
</feature>
<keyword evidence="1" id="KW-0812">Transmembrane</keyword>
<dbReference type="AlphaFoldDB" id="A0AAU7KFM4"/>
<proteinExistence type="predicted"/>
<dbReference type="Pfam" id="PF04307">
    <property type="entry name" value="YdjM"/>
    <property type="match status" value="1"/>
</dbReference>
<keyword evidence="2" id="KW-0378">Hydrolase</keyword>
<name>A0AAU7KFM4_9GAMM</name>
<dbReference type="GO" id="GO:0016787">
    <property type="term" value="F:hydrolase activity"/>
    <property type="evidence" value="ECO:0007669"/>
    <property type="project" value="UniProtKB-KW"/>
</dbReference>
<organism evidence="2">
    <name type="scientific">Halomonas sp. RT37</name>
    <dbReference type="NCBI Taxonomy" id="2950872"/>
    <lineage>
        <taxon>Bacteria</taxon>
        <taxon>Pseudomonadati</taxon>
        <taxon>Pseudomonadota</taxon>
        <taxon>Gammaproteobacteria</taxon>
        <taxon>Oceanospirillales</taxon>
        <taxon>Halomonadaceae</taxon>
        <taxon>Halomonas</taxon>
    </lineage>
</organism>
<feature type="transmembrane region" description="Helical" evidence="1">
    <location>
        <begin position="112"/>
        <end position="129"/>
    </location>
</feature>
<keyword evidence="1" id="KW-0472">Membrane</keyword>
<evidence type="ECO:0000313" key="2">
    <source>
        <dbReference type="EMBL" id="XBO70476.1"/>
    </source>
</evidence>
<reference evidence="2" key="1">
    <citation type="submission" date="2022-06" db="EMBL/GenBank/DDBJ databases">
        <title>A novel DMS-producing enzyme.</title>
        <authorList>
            <person name="Zhang Y."/>
        </authorList>
    </citation>
    <scope>NUCLEOTIDE SEQUENCE</scope>
    <source>
        <strain evidence="2">RT37</strain>
    </source>
</reference>
<accession>A0AAU7KFM4</accession>
<dbReference type="PANTHER" id="PTHR40031">
    <property type="entry name" value="HYPOTHETICAL MEMBRANE SPANNING PROTEIN"/>
    <property type="match status" value="1"/>
</dbReference>
<dbReference type="EMBL" id="CP098827">
    <property type="protein sequence ID" value="XBO70476.1"/>
    <property type="molecule type" value="Genomic_DNA"/>
</dbReference>
<evidence type="ECO:0000256" key="1">
    <source>
        <dbReference type="SAM" id="Phobius"/>
    </source>
</evidence>
<gene>
    <name evidence="2" type="ORF">NFG58_17980</name>
</gene>
<dbReference type="InterPro" id="IPR053170">
    <property type="entry name" value="Transcription_regulator"/>
</dbReference>